<dbReference type="InterPro" id="IPR005475">
    <property type="entry name" value="Transketolase-like_Pyr-bd"/>
</dbReference>
<reference evidence="5 6" key="2">
    <citation type="journal article" date="2016" name="Genome Announc.">
        <title>Complete Genome Sequences of Two Interactive Moderate Thermophiles, Paenibacillus napthalenovorans 32O-Y and Paenibacillus sp. 32O-W.</title>
        <authorList>
            <person name="Butler R.R.III."/>
            <person name="Wang J."/>
            <person name="Stark B.C."/>
            <person name="Pombert J.F."/>
        </authorList>
    </citation>
    <scope>NUCLEOTIDE SEQUENCE [LARGE SCALE GENOMIC DNA]</scope>
    <source>
        <strain evidence="5 6">32O-Y</strain>
    </source>
</reference>
<keyword evidence="3" id="KW-0786">Thiamine pyrophosphate</keyword>
<keyword evidence="5" id="KW-0670">Pyruvate</keyword>
<dbReference type="InterPro" id="IPR029061">
    <property type="entry name" value="THDP-binding"/>
</dbReference>
<dbReference type="SMART" id="SM00861">
    <property type="entry name" value="Transket_pyr"/>
    <property type="match status" value="1"/>
</dbReference>
<dbReference type="Pfam" id="PF02779">
    <property type="entry name" value="Transket_pyr"/>
    <property type="match status" value="1"/>
</dbReference>
<dbReference type="FunFam" id="3.40.50.920:FF:000001">
    <property type="entry name" value="Pyruvate dehydrogenase E1 beta subunit"/>
    <property type="match status" value="1"/>
</dbReference>
<dbReference type="PANTHER" id="PTHR43257:SF2">
    <property type="entry name" value="PYRUVATE DEHYDROGENASE E1 COMPONENT SUBUNIT BETA"/>
    <property type="match status" value="1"/>
</dbReference>
<evidence type="ECO:0000313" key="5">
    <source>
        <dbReference type="EMBL" id="ALS23962.1"/>
    </source>
</evidence>
<dbReference type="NCBIfam" id="NF006667">
    <property type="entry name" value="PRK09212.1"/>
    <property type="match status" value="1"/>
</dbReference>
<dbReference type="Proteomes" id="UP000061660">
    <property type="component" value="Chromosome"/>
</dbReference>
<reference evidence="6" key="1">
    <citation type="submission" date="2015-12" db="EMBL/GenBank/DDBJ databases">
        <title>Complete genome sequences of two moderately thermophilic Paenibacillus species.</title>
        <authorList>
            <person name="Butler R.III."/>
            <person name="Wang J."/>
            <person name="Stark B.C."/>
            <person name="Pombert J.-F."/>
        </authorList>
    </citation>
    <scope>NUCLEOTIDE SEQUENCE [LARGE SCALE GENOMIC DNA]</scope>
    <source>
        <strain evidence="6">32O-Y</strain>
    </source>
</reference>
<dbReference type="SUPFAM" id="SSF52518">
    <property type="entry name" value="Thiamin diphosphate-binding fold (THDP-binding)"/>
    <property type="match status" value="1"/>
</dbReference>
<gene>
    <name evidence="5" type="ORF">IJ22_36240</name>
</gene>
<organism evidence="5 6">
    <name type="scientific">Paenibacillus naphthalenovorans</name>
    <dbReference type="NCBI Taxonomy" id="162209"/>
    <lineage>
        <taxon>Bacteria</taxon>
        <taxon>Bacillati</taxon>
        <taxon>Bacillota</taxon>
        <taxon>Bacilli</taxon>
        <taxon>Bacillales</taxon>
        <taxon>Paenibacillaceae</taxon>
        <taxon>Paenibacillus</taxon>
    </lineage>
</organism>
<dbReference type="CDD" id="cd07036">
    <property type="entry name" value="TPP_PYR_E1-PDHc-beta_like"/>
    <property type="match status" value="1"/>
</dbReference>
<dbReference type="Gene3D" id="3.40.50.920">
    <property type="match status" value="1"/>
</dbReference>
<evidence type="ECO:0000256" key="2">
    <source>
        <dbReference type="ARBA" id="ARBA00023002"/>
    </source>
</evidence>
<dbReference type="InterPro" id="IPR009014">
    <property type="entry name" value="Transketo_C/PFOR_II"/>
</dbReference>
<evidence type="ECO:0000259" key="4">
    <source>
        <dbReference type="SMART" id="SM00861"/>
    </source>
</evidence>
<name>A0A0U2WF52_9BACL</name>
<protein>
    <submittedName>
        <fullName evidence="5">Pyruvate dehydrogenase</fullName>
    </submittedName>
</protein>
<dbReference type="InterPro" id="IPR033248">
    <property type="entry name" value="Transketolase_C"/>
</dbReference>
<dbReference type="STRING" id="162209.IJ22_36240"/>
<sequence>MAQKMTYTQALNLAIKEEMERDDRIVLFGEDIGKPGGAFQVTKGLWEQFGSDRVLDTPISETGFFGMAIGAALTGLRPVVEILYMDFCAVAMDQLINQANKLTYMSGGQFPVPVVFRGQQGAGRGNGAQHSQSFESLFCNMPGIEVVLPSSPNDAYGLFKTAVRNNKPVIFLEHKLLYGIRDEVEVGGDPIPFGKANVIQSGSDVTIVAVSRMVQLAKEAAHRLQERGISCEIIDPRTLVPFDLETVKQSVQKTGRLIVVEESHKWGSIGTSIIYEVMEQVFDYLDAPPKLIGTENVPIPHSKPLEDAALPSPEKIENAVLSLV</sequence>
<dbReference type="EMBL" id="CP013652">
    <property type="protein sequence ID" value="ALS23962.1"/>
    <property type="molecule type" value="Genomic_DNA"/>
</dbReference>
<dbReference type="RefSeq" id="WP_062409757.1">
    <property type="nucleotide sequence ID" value="NZ_BJCS01000005.1"/>
</dbReference>
<evidence type="ECO:0000313" key="6">
    <source>
        <dbReference type="Proteomes" id="UP000061660"/>
    </source>
</evidence>
<keyword evidence="6" id="KW-1185">Reference proteome</keyword>
<accession>A0A0U2WF52</accession>
<dbReference type="Pfam" id="PF02780">
    <property type="entry name" value="Transketolase_C"/>
    <property type="match status" value="1"/>
</dbReference>
<dbReference type="AlphaFoldDB" id="A0A0U2WF52"/>
<dbReference type="Gene3D" id="3.40.50.970">
    <property type="match status" value="1"/>
</dbReference>
<proteinExistence type="predicted"/>
<dbReference type="OrthoDB" id="9771835at2"/>
<dbReference type="SUPFAM" id="SSF52922">
    <property type="entry name" value="TK C-terminal domain-like"/>
    <property type="match status" value="1"/>
</dbReference>
<dbReference type="PATRIC" id="fig|162209.4.peg.3860"/>
<comment type="cofactor">
    <cofactor evidence="1">
        <name>thiamine diphosphate</name>
        <dbReference type="ChEBI" id="CHEBI:58937"/>
    </cofactor>
</comment>
<dbReference type="KEGG" id="pnp:IJ22_36240"/>
<feature type="domain" description="Transketolase-like pyrimidine-binding" evidence="4">
    <location>
        <begin position="5"/>
        <end position="180"/>
    </location>
</feature>
<evidence type="ECO:0000256" key="3">
    <source>
        <dbReference type="ARBA" id="ARBA00023052"/>
    </source>
</evidence>
<dbReference type="FunFam" id="3.40.50.970:FF:000001">
    <property type="entry name" value="Pyruvate dehydrogenase E1 beta subunit"/>
    <property type="match status" value="1"/>
</dbReference>
<keyword evidence="2" id="KW-0560">Oxidoreductase</keyword>
<evidence type="ECO:0000256" key="1">
    <source>
        <dbReference type="ARBA" id="ARBA00001964"/>
    </source>
</evidence>
<dbReference type="GO" id="GO:0016491">
    <property type="term" value="F:oxidoreductase activity"/>
    <property type="evidence" value="ECO:0007669"/>
    <property type="project" value="UniProtKB-KW"/>
</dbReference>
<dbReference type="PANTHER" id="PTHR43257">
    <property type="entry name" value="PYRUVATE DEHYDROGENASE E1 COMPONENT BETA SUBUNIT"/>
    <property type="match status" value="1"/>
</dbReference>